<dbReference type="OrthoDB" id="412788at2759"/>
<dbReference type="RefSeq" id="XP_037209002.1">
    <property type="nucleotide sequence ID" value="XM_037350243.1"/>
</dbReference>
<comment type="similarity">
    <text evidence="1">Belongs to the asaB hydroxylase/desaturase family.</text>
</comment>
<name>A0A8H5RXY2_9HYPO</name>
<evidence type="ECO:0000313" key="2">
    <source>
        <dbReference type="EMBL" id="KAF5641907.1"/>
    </source>
</evidence>
<dbReference type="InterPro" id="IPR044053">
    <property type="entry name" value="AsaB-like"/>
</dbReference>
<sequence length="305" mass="35055">MPFLSKADIDNQQRAYEIWMPDSPQNKLLLFEQRKIRIKDMSHRSTEFNLETGGFKFIRHETTKLAKTASQVQVGGREALSPYLDETIELVKQHTQAEKVICFDWRFFVQLRKNDTATERRAGNAVNGNPGGESFEFIPPAKVVHQDESLKGGLFVAKRYLTKDEFASLSDMRVRIINVWRPIVGTIEDAPLALCDRRSVSPSDIESCDKSLTGCVGEGNYLHWNPKQQWYWWPKQTRDLPVLFVTWDSLKDDELACPPHGSFYDYKADPEAPPRESIEVRTLVITNLTESRGNDQWLHPGIEDL</sequence>
<proteinExistence type="inferred from homology"/>
<comment type="caution">
    <text evidence="2">The sequence shown here is derived from an EMBL/GenBank/DDBJ whole genome shotgun (WGS) entry which is preliminary data.</text>
</comment>
<dbReference type="PANTHER" id="PTHR34598">
    <property type="entry name" value="BLL6449 PROTEIN"/>
    <property type="match status" value="1"/>
</dbReference>
<dbReference type="AlphaFoldDB" id="A0A8H5RXY2"/>
<dbReference type="PANTHER" id="PTHR34598:SF3">
    <property type="entry name" value="OXIDOREDUCTASE AN1597"/>
    <property type="match status" value="1"/>
</dbReference>
<dbReference type="NCBIfam" id="NF041278">
    <property type="entry name" value="CmcJ_NvfI_EfuI"/>
    <property type="match status" value="1"/>
</dbReference>
<evidence type="ECO:0000313" key="3">
    <source>
        <dbReference type="Proteomes" id="UP000530670"/>
    </source>
</evidence>
<keyword evidence="3" id="KW-1185">Reference proteome</keyword>
<evidence type="ECO:0000256" key="1">
    <source>
        <dbReference type="ARBA" id="ARBA00023604"/>
    </source>
</evidence>
<reference evidence="2 3" key="1">
    <citation type="submission" date="2020-05" db="EMBL/GenBank/DDBJ databases">
        <title>Identification and distribution of gene clusters putatively required for synthesis of sphingolipid metabolism inhibitors in phylogenetically diverse species of the filamentous fungus Fusarium.</title>
        <authorList>
            <person name="Kim H.-S."/>
            <person name="Busman M."/>
            <person name="Brown D.W."/>
            <person name="Divon H."/>
            <person name="Uhlig S."/>
            <person name="Proctor R.H."/>
        </authorList>
    </citation>
    <scope>NUCLEOTIDE SEQUENCE [LARGE SCALE GENOMIC DNA]</scope>
    <source>
        <strain evidence="2 3">NRRL 66243</strain>
    </source>
</reference>
<dbReference type="GO" id="GO:0016491">
    <property type="term" value="F:oxidoreductase activity"/>
    <property type="evidence" value="ECO:0007669"/>
    <property type="project" value="InterPro"/>
</dbReference>
<dbReference type="GeneID" id="59302513"/>
<organism evidence="2 3">
    <name type="scientific">Fusarium tjaetaba</name>
    <dbReference type="NCBI Taxonomy" id="1567544"/>
    <lineage>
        <taxon>Eukaryota</taxon>
        <taxon>Fungi</taxon>
        <taxon>Dikarya</taxon>
        <taxon>Ascomycota</taxon>
        <taxon>Pezizomycotina</taxon>
        <taxon>Sordariomycetes</taxon>
        <taxon>Hypocreomycetidae</taxon>
        <taxon>Hypocreales</taxon>
        <taxon>Nectriaceae</taxon>
        <taxon>Fusarium</taxon>
        <taxon>Fusarium fujikuroi species complex</taxon>
    </lineage>
</organism>
<dbReference type="EMBL" id="JAAQRI010000073">
    <property type="protein sequence ID" value="KAF5641907.1"/>
    <property type="molecule type" value="Genomic_DNA"/>
</dbReference>
<accession>A0A8H5RXY2</accession>
<gene>
    <name evidence="2" type="ORF">FTJAE_3897</name>
</gene>
<dbReference type="Proteomes" id="UP000530670">
    <property type="component" value="Unassembled WGS sequence"/>
</dbReference>
<protein>
    <submittedName>
        <fullName evidence="2">Uncharacterized protein</fullName>
    </submittedName>
</protein>